<dbReference type="Proteomes" id="UP001372338">
    <property type="component" value="Unassembled WGS sequence"/>
</dbReference>
<dbReference type="Gene3D" id="3.30.460.10">
    <property type="entry name" value="Beta Polymerase, domain 2"/>
    <property type="match status" value="1"/>
</dbReference>
<comment type="caution">
    <text evidence="3">The sequence shown here is derived from an EMBL/GenBank/DDBJ whole genome shotgun (WGS) entry which is preliminary data.</text>
</comment>
<evidence type="ECO:0000256" key="1">
    <source>
        <dbReference type="ARBA" id="ARBA00022884"/>
    </source>
</evidence>
<proteinExistence type="predicted"/>
<dbReference type="AlphaFoldDB" id="A0AAN9HS15"/>
<evidence type="ECO:0000256" key="2">
    <source>
        <dbReference type="SAM" id="MobiDB-lite"/>
    </source>
</evidence>
<evidence type="ECO:0000313" key="3">
    <source>
        <dbReference type="EMBL" id="KAK7243318.1"/>
    </source>
</evidence>
<dbReference type="GO" id="GO:0001680">
    <property type="term" value="P:tRNA 3'-terminal CCA addition"/>
    <property type="evidence" value="ECO:0007669"/>
    <property type="project" value="TreeGrafter"/>
</dbReference>
<reference evidence="3 4" key="1">
    <citation type="submission" date="2024-01" db="EMBL/GenBank/DDBJ databases">
        <title>The genomes of 5 underutilized Papilionoideae crops provide insights into root nodulation and disease resistanc.</title>
        <authorList>
            <person name="Yuan L."/>
        </authorList>
    </citation>
    <scope>NUCLEOTIDE SEQUENCE [LARGE SCALE GENOMIC DNA]</scope>
    <source>
        <strain evidence="3">ZHUSHIDOU_FW_LH</strain>
        <tissue evidence="3">Leaf</tissue>
    </source>
</reference>
<dbReference type="PANTHER" id="PTHR13734:SF5">
    <property type="entry name" value="CCA TRNA NUCLEOTIDYLTRANSFERASE, MITOCHONDRIAL"/>
    <property type="match status" value="1"/>
</dbReference>
<feature type="compositionally biased region" description="Polar residues" evidence="2">
    <location>
        <begin position="101"/>
        <end position="112"/>
    </location>
</feature>
<dbReference type="SUPFAM" id="SSF81301">
    <property type="entry name" value="Nucleotidyltransferase"/>
    <property type="match status" value="1"/>
</dbReference>
<dbReference type="PANTHER" id="PTHR13734">
    <property type="entry name" value="TRNA-NUCLEOTIDYLTRANSFERASE"/>
    <property type="match status" value="1"/>
</dbReference>
<dbReference type="GO" id="GO:0052929">
    <property type="term" value="F:ATP:3'-cytidine-cytidine-tRNA adenylyltransferase activity"/>
    <property type="evidence" value="ECO:0007669"/>
    <property type="project" value="TreeGrafter"/>
</dbReference>
<sequence length="112" mass="12792">MSTTQQHLLVQVQDNIQLSDIEKRIFERLLATSTSLLSSALSVAGFVTSNPDRSKHLETARMRLFDMWIDFVNLRSEEYAENSRIPSKQSFGTPEEDAYRSSYNLETQSTGE</sequence>
<keyword evidence="4" id="KW-1185">Reference proteome</keyword>
<accession>A0AAN9HS15</accession>
<organism evidence="3 4">
    <name type="scientific">Crotalaria pallida</name>
    <name type="common">Smooth rattlebox</name>
    <name type="synonym">Crotalaria striata</name>
    <dbReference type="NCBI Taxonomy" id="3830"/>
    <lineage>
        <taxon>Eukaryota</taxon>
        <taxon>Viridiplantae</taxon>
        <taxon>Streptophyta</taxon>
        <taxon>Embryophyta</taxon>
        <taxon>Tracheophyta</taxon>
        <taxon>Spermatophyta</taxon>
        <taxon>Magnoliopsida</taxon>
        <taxon>eudicotyledons</taxon>
        <taxon>Gunneridae</taxon>
        <taxon>Pentapetalae</taxon>
        <taxon>rosids</taxon>
        <taxon>fabids</taxon>
        <taxon>Fabales</taxon>
        <taxon>Fabaceae</taxon>
        <taxon>Papilionoideae</taxon>
        <taxon>50 kb inversion clade</taxon>
        <taxon>genistoids sensu lato</taxon>
        <taxon>core genistoids</taxon>
        <taxon>Crotalarieae</taxon>
        <taxon>Crotalaria</taxon>
    </lineage>
</organism>
<gene>
    <name evidence="3" type="ORF">RIF29_38111</name>
</gene>
<evidence type="ECO:0000313" key="4">
    <source>
        <dbReference type="Proteomes" id="UP001372338"/>
    </source>
</evidence>
<dbReference type="GO" id="GO:0052927">
    <property type="term" value="F:CC tRNA cytidylyltransferase activity"/>
    <property type="evidence" value="ECO:0007669"/>
    <property type="project" value="TreeGrafter"/>
</dbReference>
<dbReference type="GO" id="GO:0003723">
    <property type="term" value="F:RNA binding"/>
    <property type="evidence" value="ECO:0007669"/>
    <property type="project" value="UniProtKB-KW"/>
</dbReference>
<feature type="region of interest" description="Disordered" evidence="2">
    <location>
        <begin position="82"/>
        <end position="112"/>
    </location>
</feature>
<keyword evidence="1" id="KW-0694">RNA-binding</keyword>
<name>A0AAN9HS15_CROPI</name>
<dbReference type="InterPro" id="IPR043519">
    <property type="entry name" value="NT_sf"/>
</dbReference>
<dbReference type="EMBL" id="JAYWIO010000008">
    <property type="protein sequence ID" value="KAK7243318.1"/>
    <property type="molecule type" value="Genomic_DNA"/>
</dbReference>
<protein>
    <submittedName>
        <fullName evidence="3">Uncharacterized protein</fullName>
    </submittedName>
</protein>